<evidence type="ECO:0000313" key="5">
    <source>
        <dbReference type="Proteomes" id="UP000565205"/>
    </source>
</evidence>
<dbReference type="InterPro" id="IPR029045">
    <property type="entry name" value="ClpP/crotonase-like_dom_sf"/>
</dbReference>
<dbReference type="RefSeq" id="WP_176626319.1">
    <property type="nucleotide sequence ID" value="NZ_JABXXQ010000495.1"/>
</dbReference>
<dbReference type="InterPro" id="IPR051053">
    <property type="entry name" value="ECH/Chromodomain_protein"/>
</dbReference>
<dbReference type="EMBL" id="JABXXQ010000495">
    <property type="protein sequence ID" value="NVN31777.1"/>
    <property type="molecule type" value="Genomic_DNA"/>
</dbReference>
<evidence type="ECO:0000256" key="1">
    <source>
        <dbReference type="ARBA" id="ARBA00004275"/>
    </source>
</evidence>
<dbReference type="InterPro" id="IPR001753">
    <property type="entry name" value="Enoyl-CoA_hydra/iso"/>
</dbReference>
<dbReference type="Pfam" id="PF00378">
    <property type="entry name" value="ECH_1"/>
    <property type="match status" value="1"/>
</dbReference>
<keyword evidence="2" id="KW-0576">Peroxisome</keyword>
<dbReference type="Proteomes" id="UP000565205">
    <property type="component" value="Unassembled WGS sequence"/>
</dbReference>
<feature type="non-terminal residue" evidence="4">
    <location>
        <position position="173"/>
    </location>
</feature>
<dbReference type="GO" id="GO:0004165">
    <property type="term" value="F:delta(3)-delta(2)-enoyl-CoA isomerase activity"/>
    <property type="evidence" value="ECO:0007669"/>
    <property type="project" value="UniProtKB-ARBA"/>
</dbReference>
<reference evidence="4 5" key="1">
    <citation type="submission" date="2020-06" db="EMBL/GenBank/DDBJ databases">
        <title>Description of novel acetic acid bacteria.</title>
        <authorList>
            <person name="Sombolestani A."/>
        </authorList>
    </citation>
    <scope>NUCLEOTIDE SEQUENCE [LARGE SCALE GENOMIC DNA]</scope>
    <source>
        <strain evidence="4 5">LMG 26838</strain>
    </source>
</reference>
<dbReference type="PANTHER" id="PTHR43684:SF1">
    <property type="entry name" value="ENOYL-COA DELTA ISOMERASE 2"/>
    <property type="match status" value="1"/>
</dbReference>
<organism evidence="4 5">
    <name type="scientific">Endobacter medicaginis</name>
    <dbReference type="NCBI Taxonomy" id="1181271"/>
    <lineage>
        <taxon>Bacteria</taxon>
        <taxon>Pseudomonadati</taxon>
        <taxon>Pseudomonadota</taxon>
        <taxon>Alphaproteobacteria</taxon>
        <taxon>Acetobacterales</taxon>
        <taxon>Acetobacteraceae</taxon>
        <taxon>Endobacter</taxon>
    </lineage>
</organism>
<dbReference type="Gene3D" id="3.90.226.10">
    <property type="entry name" value="2-enoyl-CoA Hydratase, Chain A, domain 1"/>
    <property type="match status" value="1"/>
</dbReference>
<evidence type="ECO:0000256" key="2">
    <source>
        <dbReference type="ARBA" id="ARBA00023140"/>
    </source>
</evidence>
<dbReference type="SUPFAM" id="SSF52096">
    <property type="entry name" value="ClpP/crotonase"/>
    <property type="match status" value="1"/>
</dbReference>
<protein>
    <submittedName>
        <fullName evidence="4">Enoyl-CoA hydratase/isomerase family protein</fullName>
    </submittedName>
</protein>
<proteinExistence type="predicted"/>
<evidence type="ECO:0000256" key="3">
    <source>
        <dbReference type="ARBA" id="ARBA00023235"/>
    </source>
</evidence>
<name>A0A850P155_9PROT</name>
<comment type="caution">
    <text evidence="4">The sequence shown here is derived from an EMBL/GenBank/DDBJ whole genome shotgun (WGS) entry which is preliminary data.</text>
</comment>
<dbReference type="PANTHER" id="PTHR43684">
    <property type="match status" value="1"/>
</dbReference>
<comment type="subcellular location">
    <subcellularLocation>
        <location evidence="1">Peroxisome</location>
    </subcellularLocation>
</comment>
<keyword evidence="3 4" id="KW-0413">Isomerase</keyword>
<dbReference type="CDD" id="cd06558">
    <property type="entry name" value="crotonase-like"/>
    <property type="match status" value="1"/>
</dbReference>
<accession>A0A850P155</accession>
<dbReference type="AlphaFoldDB" id="A0A850P155"/>
<gene>
    <name evidence="4" type="ORF">HUK83_15725</name>
</gene>
<sequence length="173" mass="17557">MSGTNVKPATATDEVVVAREGAVMVLTLNRPAAKNALTAPMYERLTGALAEASADAAIRAVLIEGSGGAFSAGNDINDFVRRASAGGQGPVEVLDFLRALVTFEKPVIAAVGGVAVGIGTTLLLHCDLAYAVPEAVFSTPFVRLGLVPEAASSLLLAQRIGPARASAMLLGAE</sequence>
<evidence type="ECO:0000313" key="4">
    <source>
        <dbReference type="EMBL" id="NVN31777.1"/>
    </source>
</evidence>